<dbReference type="Proteomes" id="UP000198506">
    <property type="component" value="Unassembled WGS sequence"/>
</dbReference>
<dbReference type="EMBL" id="FOZN01000002">
    <property type="protein sequence ID" value="SFS08727.1"/>
    <property type="molecule type" value="Genomic_DNA"/>
</dbReference>
<keyword evidence="2" id="KW-1185">Reference proteome</keyword>
<dbReference type="Pfam" id="PF12840">
    <property type="entry name" value="HTH_20"/>
    <property type="match status" value="1"/>
</dbReference>
<dbReference type="RefSeq" id="WP_092916789.1">
    <property type="nucleotide sequence ID" value="NZ_FOZN01000002.1"/>
</dbReference>
<dbReference type="CDD" id="cd00090">
    <property type="entry name" value="HTH_ARSR"/>
    <property type="match status" value="1"/>
</dbReference>
<dbReference type="InterPro" id="IPR036390">
    <property type="entry name" value="WH_DNA-bd_sf"/>
</dbReference>
<dbReference type="InterPro" id="IPR011991">
    <property type="entry name" value="ArsR-like_HTH"/>
</dbReference>
<accession>A0AA94HLT2</accession>
<dbReference type="Gene3D" id="1.10.10.10">
    <property type="entry name" value="Winged helix-like DNA-binding domain superfamily/Winged helix DNA-binding domain"/>
    <property type="match status" value="1"/>
</dbReference>
<sequence>MKPSVPVLAPLLRSDVQGRLLAELYLHPARERTTTELARQAETTMPNASRELRRLVDSGFLLARTSGRNRYLRANTEHPLFEPVAEIVSYAYGPVAVLGPLLSDISGLTHAFIYGSWAARLMGEVGADPQDIDLLVVGDGIEHAAVDAAAESARRRLGREVNPRLVSTRAWGQKSDLFLRHLYDRPLVSIPLETSSE</sequence>
<reference evidence="1 2" key="1">
    <citation type="submission" date="2016-10" db="EMBL/GenBank/DDBJ databases">
        <authorList>
            <person name="Varghese N."/>
            <person name="Submissions S."/>
        </authorList>
    </citation>
    <scope>NUCLEOTIDE SEQUENCE [LARGE SCALE GENOMIC DNA]</scope>
    <source>
        <strain evidence="1 2">IAM 15147</strain>
    </source>
</reference>
<evidence type="ECO:0000313" key="2">
    <source>
        <dbReference type="Proteomes" id="UP000198506"/>
    </source>
</evidence>
<evidence type="ECO:0000313" key="1">
    <source>
        <dbReference type="EMBL" id="SFS08727.1"/>
    </source>
</evidence>
<dbReference type="InterPro" id="IPR036388">
    <property type="entry name" value="WH-like_DNA-bd_sf"/>
</dbReference>
<comment type="caution">
    <text evidence="1">The sequence shown here is derived from an EMBL/GenBank/DDBJ whole genome shotgun (WGS) entry which is preliminary data.</text>
</comment>
<dbReference type="AlphaFoldDB" id="A0AA94HLT2"/>
<dbReference type="SUPFAM" id="SSF46785">
    <property type="entry name" value="Winged helix' DNA-binding domain"/>
    <property type="match status" value="1"/>
</dbReference>
<gene>
    <name evidence="1" type="ORF">SAMN04487783_1147</name>
</gene>
<organism evidence="1 2">
    <name type="scientific">Agrococcus baldri</name>
    <dbReference type="NCBI Taxonomy" id="153730"/>
    <lineage>
        <taxon>Bacteria</taxon>
        <taxon>Bacillati</taxon>
        <taxon>Actinomycetota</taxon>
        <taxon>Actinomycetes</taxon>
        <taxon>Micrococcales</taxon>
        <taxon>Microbacteriaceae</taxon>
        <taxon>Agrococcus</taxon>
    </lineage>
</organism>
<proteinExistence type="predicted"/>
<protein>
    <submittedName>
        <fullName evidence="1">Helix-turn-helix domain-containing protein</fullName>
    </submittedName>
</protein>
<name>A0AA94HLT2_9MICO</name>